<feature type="transmembrane region" description="Helical" evidence="6">
    <location>
        <begin position="82"/>
        <end position="99"/>
    </location>
</feature>
<name>A0A9P9ZAH3_9POAL</name>
<comment type="similarity">
    <text evidence="2">Belongs to the acetate uptake transporter (AceTr) (TC 2.A.96) family.</text>
</comment>
<dbReference type="Proteomes" id="UP001151287">
    <property type="component" value="Unassembled WGS sequence"/>
</dbReference>
<keyword evidence="3 6" id="KW-0812">Transmembrane</keyword>
<keyword evidence="8" id="KW-1185">Reference proteome</keyword>
<dbReference type="InterPro" id="IPR051633">
    <property type="entry name" value="AceTr"/>
</dbReference>
<evidence type="ECO:0000313" key="8">
    <source>
        <dbReference type="Proteomes" id="UP001151287"/>
    </source>
</evidence>
<dbReference type="AlphaFoldDB" id="A0A9P9ZAH3"/>
<dbReference type="Pfam" id="PF01184">
    <property type="entry name" value="Gpr1_Fun34_YaaH"/>
    <property type="match status" value="1"/>
</dbReference>
<dbReference type="GO" id="GO:0005886">
    <property type="term" value="C:plasma membrane"/>
    <property type="evidence" value="ECO:0007669"/>
    <property type="project" value="TreeGrafter"/>
</dbReference>
<dbReference type="GO" id="GO:0015123">
    <property type="term" value="F:acetate transmembrane transporter activity"/>
    <property type="evidence" value="ECO:0007669"/>
    <property type="project" value="TreeGrafter"/>
</dbReference>
<evidence type="ECO:0000256" key="6">
    <source>
        <dbReference type="SAM" id="Phobius"/>
    </source>
</evidence>
<evidence type="ECO:0000313" key="7">
    <source>
        <dbReference type="EMBL" id="KAJ1684651.1"/>
    </source>
</evidence>
<dbReference type="NCBIfam" id="NF038013">
    <property type="entry name" value="AceTr_1"/>
    <property type="match status" value="1"/>
</dbReference>
<dbReference type="EMBL" id="JAMQYH010000029">
    <property type="protein sequence ID" value="KAJ1684651.1"/>
    <property type="molecule type" value="Genomic_DNA"/>
</dbReference>
<feature type="transmembrane region" description="Helical" evidence="6">
    <location>
        <begin position="106"/>
        <end position="125"/>
    </location>
</feature>
<evidence type="ECO:0000256" key="4">
    <source>
        <dbReference type="ARBA" id="ARBA00022989"/>
    </source>
</evidence>
<feature type="transmembrane region" description="Helical" evidence="6">
    <location>
        <begin position="44"/>
        <end position="62"/>
    </location>
</feature>
<reference evidence="7" key="1">
    <citation type="journal article" date="2022" name="Cell">
        <title>Repeat-based holocentromeres influence genome architecture and karyotype evolution.</title>
        <authorList>
            <person name="Hofstatter P.G."/>
            <person name="Thangavel G."/>
            <person name="Lux T."/>
            <person name="Neumann P."/>
            <person name="Vondrak T."/>
            <person name="Novak P."/>
            <person name="Zhang M."/>
            <person name="Costa L."/>
            <person name="Castellani M."/>
            <person name="Scott A."/>
            <person name="Toegelov H."/>
            <person name="Fuchs J."/>
            <person name="Mata-Sucre Y."/>
            <person name="Dias Y."/>
            <person name="Vanzela A.L.L."/>
            <person name="Huettel B."/>
            <person name="Almeida C.C.S."/>
            <person name="Simkova H."/>
            <person name="Souza G."/>
            <person name="Pedrosa-Harand A."/>
            <person name="Macas J."/>
            <person name="Mayer K.F.X."/>
            <person name="Houben A."/>
            <person name="Marques A."/>
        </authorList>
    </citation>
    <scope>NUCLEOTIDE SEQUENCE</scope>
    <source>
        <strain evidence="7">RhyBre1mFocal</strain>
    </source>
</reference>
<gene>
    <name evidence="7" type="ORF">LUZ63_020406</name>
</gene>
<keyword evidence="4 6" id="KW-1133">Transmembrane helix</keyword>
<accession>A0A9P9ZAH3</accession>
<evidence type="ECO:0000256" key="3">
    <source>
        <dbReference type="ARBA" id="ARBA00022692"/>
    </source>
</evidence>
<feature type="transmembrane region" description="Helical" evidence="6">
    <location>
        <begin position="18"/>
        <end position="37"/>
    </location>
</feature>
<comment type="subcellular location">
    <subcellularLocation>
        <location evidence="1">Membrane</location>
        <topology evidence="1">Multi-pass membrane protein</topology>
    </subcellularLocation>
</comment>
<sequence>MVLSFVNAGLVPETVEPVVFGLALAYGGGAQLLAGMWEFAKGNVFGATAFSSFGAFWLSFWWLTAHLEGYGIPESDVGKGLGLYLVVWGVFTAYMTVAATKESGAVLLVFVLLTLTFFLLGIGNYAGVEGLVKTGGYAGILTALAAWYASFGGVTAYTHGRSLVPMGDK</sequence>
<dbReference type="OrthoDB" id="2012235at2759"/>
<evidence type="ECO:0000256" key="5">
    <source>
        <dbReference type="ARBA" id="ARBA00023136"/>
    </source>
</evidence>
<evidence type="ECO:0000256" key="1">
    <source>
        <dbReference type="ARBA" id="ARBA00004141"/>
    </source>
</evidence>
<evidence type="ECO:0008006" key="9">
    <source>
        <dbReference type="Google" id="ProtNLM"/>
    </source>
</evidence>
<comment type="caution">
    <text evidence="7">The sequence shown here is derived from an EMBL/GenBank/DDBJ whole genome shotgun (WGS) entry which is preliminary data.</text>
</comment>
<organism evidence="7 8">
    <name type="scientific">Rhynchospora breviuscula</name>
    <dbReference type="NCBI Taxonomy" id="2022672"/>
    <lineage>
        <taxon>Eukaryota</taxon>
        <taxon>Viridiplantae</taxon>
        <taxon>Streptophyta</taxon>
        <taxon>Embryophyta</taxon>
        <taxon>Tracheophyta</taxon>
        <taxon>Spermatophyta</taxon>
        <taxon>Magnoliopsida</taxon>
        <taxon>Liliopsida</taxon>
        <taxon>Poales</taxon>
        <taxon>Cyperaceae</taxon>
        <taxon>Cyperoideae</taxon>
        <taxon>Rhynchosporeae</taxon>
        <taxon>Rhynchospora</taxon>
    </lineage>
</organism>
<feature type="transmembrane region" description="Helical" evidence="6">
    <location>
        <begin position="137"/>
        <end position="157"/>
    </location>
</feature>
<protein>
    <recommendedName>
        <fullName evidence="9">GPR1/FUN34/yaaH family protein</fullName>
    </recommendedName>
</protein>
<dbReference type="InterPro" id="IPR000791">
    <property type="entry name" value="Gpr1/Fun34/SatP-like"/>
</dbReference>
<proteinExistence type="inferred from homology"/>
<evidence type="ECO:0000256" key="2">
    <source>
        <dbReference type="ARBA" id="ARBA00005587"/>
    </source>
</evidence>
<dbReference type="PANTHER" id="PTHR31123:SF1">
    <property type="entry name" value="ACCUMULATION OF DYADS PROTEIN 2-RELATED"/>
    <property type="match status" value="1"/>
</dbReference>
<keyword evidence="5 6" id="KW-0472">Membrane</keyword>
<dbReference type="PANTHER" id="PTHR31123">
    <property type="entry name" value="ACCUMULATION OF DYADS PROTEIN 2-RELATED"/>
    <property type="match status" value="1"/>
</dbReference>